<dbReference type="PANTHER" id="PTHR21223">
    <property type="entry name" value="CBY1-INTERACTING BAR DOMAIN-CONTAINING PROTEIN HOMOLOG"/>
    <property type="match status" value="1"/>
</dbReference>
<feature type="compositionally biased region" description="Low complexity" evidence="1">
    <location>
        <begin position="302"/>
        <end position="317"/>
    </location>
</feature>
<dbReference type="InterPro" id="IPR009602">
    <property type="entry name" value="CBAR/FAM92"/>
</dbReference>
<proteinExistence type="predicted"/>
<accession>A0AAV8Z4Z4</accession>
<evidence type="ECO:0000313" key="3">
    <source>
        <dbReference type="Proteomes" id="UP001162156"/>
    </source>
</evidence>
<dbReference type="InterPro" id="IPR027267">
    <property type="entry name" value="AH/BAR_dom_sf"/>
</dbReference>
<comment type="caution">
    <text evidence="2">The sequence shown here is derived from an EMBL/GenBank/DDBJ whole genome shotgun (WGS) entry which is preliminary data.</text>
</comment>
<dbReference type="SUPFAM" id="SSF103657">
    <property type="entry name" value="BAR/IMD domain-like"/>
    <property type="match status" value="1"/>
</dbReference>
<dbReference type="GO" id="GO:0036064">
    <property type="term" value="C:ciliary basal body"/>
    <property type="evidence" value="ECO:0007669"/>
    <property type="project" value="TreeGrafter"/>
</dbReference>
<evidence type="ECO:0000256" key="1">
    <source>
        <dbReference type="SAM" id="MobiDB-lite"/>
    </source>
</evidence>
<dbReference type="EMBL" id="JANEYF010001724">
    <property type="protein sequence ID" value="KAJ8958564.1"/>
    <property type="molecule type" value="Genomic_DNA"/>
</dbReference>
<name>A0AAV8Z4Z4_9CUCU</name>
<gene>
    <name evidence="2" type="ORF">NQ314_006403</name>
</gene>
<reference evidence="2" key="1">
    <citation type="journal article" date="2023" name="Insect Mol. Biol.">
        <title>Genome sequencing provides insights into the evolution of gene families encoding plant cell wall-degrading enzymes in longhorned beetles.</title>
        <authorList>
            <person name="Shin N.R."/>
            <person name="Okamura Y."/>
            <person name="Kirsch R."/>
            <person name="Pauchet Y."/>
        </authorList>
    </citation>
    <scope>NUCLEOTIDE SEQUENCE</scope>
    <source>
        <strain evidence="2">RBIC_L_NR</strain>
    </source>
</reference>
<dbReference type="AlphaFoldDB" id="A0AAV8Z4Z4"/>
<dbReference type="Proteomes" id="UP001162156">
    <property type="component" value="Unassembled WGS sequence"/>
</dbReference>
<sequence>MDYIETQAKFIQDRIQSVERNMGEICRQFAGHTRKIARVRDMGDDIATAAINYAESEVLNKSLVMGLAYFADCMTLISDYGDVRVQLHDSKIVGKIAGYENYCKQFKEQVKDIYSAREKEMNKRRQLERIRESNPRNRQKIIQAETELVKATAEMSKFIHDLEEKAISFERQKLHDIKVILLDFIAIEIGYHVRAIETLSKTFHEVSSINEQTDTEEFKKNLLLSNTIHRQAPVPGTSLFNSAGTLGSLGAIFSSTHNKKTPGIPDLKQKSQCSKSEETLDSMKQPISDSEETENDSEDISENATSSEEKPSTSTKK</sequence>
<dbReference type="Pfam" id="PF06730">
    <property type="entry name" value="FAM92"/>
    <property type="match status" value="1"/>
</dbReference>
<dbReference type="Gene3D" id="1.20.1270.60">
    <property type="entry name" value="Arfaptin homology (AH) domain/BAR domain"/>
    <property type="match status" value="1"/>
</dbReference>
<feature type="region of interest" description="Disordered" evidence="1">
    <location>
        <begin position="257"/>
        <end position="317"/>
    </location>
</feature>
<dbReference type="GO" id="GO:0060271">
    <property type="term" value="P:cilium assembly"/>
    <property type="evidence" value="ECO:0007669"/>
    <property type="project" value="TreeGrafter"/>
</dbReference>
<organism evidence="2 3">
    <name type="scientific">Rhamnusium bicolor</name>
    <dbReference type="NCBI Taxonomy" id="1586634"/>
    <lineage>
        <taxon>Eukaryota</taxon>
        <taxon>Metazoa</taxon>
        <taxon>Ecdysozoa</taxon>
        <taxon>Arthropoda</taxon>
        <taxon>Hexapoda</taxon>
        <taxon>Insecta</taxon>
        <taxon>Pterygota</taxon>
        <taxon>Neoptera</taxon>
        <taxon>Endopterygota</taxon>
        <taxon>Coleoptera</taxon>
        <taxon>Polyphaga</taxon>
        <taxon>Cucujiformia</taxon>
        <taxon>Chrysomeloidea</taxon>
        <taxon>Cerambycidae</taxon>
        <taxon>Lepturinae</taxon>
        <taxon>Rhagiini</taxon>
        <taxon>Rhamnusium</taxon>
    </lineage>
</organism>
<dbReference type="PANTHER" id="PTHR21223:SF2">
    <property type="entry name" value="CBY1-INTERACTING BAR DOMAIN-CONTAINING PROTEIN HOMOLOG"/>
    <property type="match status" value="1"/>
</dbReference>
<protein>
    <recommendedName>
        <fullName evidence="4">Protein FAM92A1</fullName>
    </recommendedName>
</protein>
<dbReference type="GO" id="GO:0035869">
    <property type="term" value="C:ciliary transition zone"/>
    <property type="evidence" value="ECO:0007669"/>
    <property type="project" value="TreeGrafter"/>
</dbReference>
<evidence type="ECO:0000313" key="2">
    <source>
        <dbReference type="EMBL" id="KAJ8958564.1"/>
    </source>
</evidence>
<keyword evidence="3" id="KW-1185">Reference proteome</keyword>
<feature type="compositionally biased region" description="Acidic residues" evidence="1">
    <location>
        <begin position="289"/>
        <end position="301"/>
    </location>
</feature>
<evidence type="ECO:0008006" key="4">
    <source>
        <dbReference type="Google" id="ProtNLM"/>
    </source>
</evidence>